<protein>
    <recommendedName>
        <fullName evidence="2">Reverse transcriptase domain-containing protein</fullName>
    </recommendedName>
</protein>
<gene>
    <name evidence="1" type="ORF">g.5157</name>
</gene>
<dbReference type="EMBL" id="GECZ01003756">
    <property type="protein sequence ID" value="JAS66013.1"/>
    <property type="molecule type" value="Transcribed_RNA"/>
</dbReference>
<accession>A0A1B6GUI7</accession>
<evidence type="ECO:0008006" key="2">
    <source>
        <dbReference type="Google" id="ProtNLM"/>
    </source>
</evidence>
<reference evidence="1" key="1">
    <citation type="submission" date="2015-11" db="EMBL/GenBank/DDBJ databases">
        <title>De novo transcriptome assembly of four potential Pierce s Disease insect vectors from Arizona vineyards.</title>
        <authorList>
            <person name="Tassone E.E."/>
        </authorList>
    </citation>
    <scope>NUCLEOTIDE SEQUENCE</scope>
</reference>
<evidence type="ECO:0000313" key="1">
    <source>
        <dbReference type="EMBL" id="JAS66013.1"/>
    </source>
</evidence>
<name>A0A1B6GUI7_9HEMI</name>
<feature type="non-terminal residue" evidence="1">
    <location>
        <position position="1"/>
    </location>
</feature>
<sequence>DQSEETKQEYRRIQNETTKLLRRKKRQYINSVLVKAEAEHVYNPRFFYNTVKLFKDGFKPSSFGVKHNGKIFVEKQKVLDIWKEYFDKLLNVEDEIVHSNEVNSTPVFLHVQPEIKEPSLEEVEKAINELKNNKAPGADGINAEIFKTGGNDLAIQIHKLISPTYFHLPL</sequence>
<organism evidence="1">
    <name type="scientific">Cuerna arida</name>
    <dbReference type="NCBI Taxonomy" id="1464854"/>
    <lineage>
        <taxon>Eukaryota</taxon>
        <taxon>Metazoa</taxon>
        <taxon>Ecdysozoa</taxon>
        <taxon>Arthropoda</taxon>
        <taxon>Hexapoda</taxon>
        <taxon>Insecta</taxon>
        <taxon>Pterygota</taxon>
        <taxon>Neoptera</taxon>
        <taxon>Paraneoptera</taxon>
        <taxon>Hemiptera</taxon>
        <taxon>Auchenorrhyncha</taxon>
        <taxon>Membracoidea</taxon>
        <taxon>Cicadellidae</taxon>
        <taxon>Cicadellinae</taxon>
        <taxon>Proconiini</taxon>
        <taxon>Cuerna</taxon>
    </lineage>
</organism>
<dbReference type="AlphaFoldDB" id="A0A1B6GUI7"/>
<proteinExistence type="predicted"/>